<evidence type="ECO:0000313" key="12">
    <source>
        <dbReference type="Proteomes" id="UP001301769"/>
    </source>
</evidence>
<keyword evidence="5" id="KW-0804">Transcription</keyword>
<evidence type="ECO:0000256" key="6">
    <source>
        <dbReference type="ARBA" id="ARBA00023242"/>
    </source>
</evidence>
<feature type="compositionally biased region" description="Low complexity" evidence="9">
    <location>
        <begin position="102"/>
        <end position="117"/>
    </location>
</feature>
<name>A0AAN6Y1Y2_9PEZI</name>
<dbReference type="GO" id="GO:0006352">
    <property type="term" value="P:DNA-templated transcription initiation"/>
    <property type="evidence" value="ECO:0007669"/>
    <property type="project" value="InterPro"/>
</dbReference>
<dbReference type="EMBL" id="MU858156">
    <property type="protein sequence ID" value="KAK4211128.1"/>
    <property type="molecule type" value="Genomic_DNA"/>
</dbReference>
<evidence type="ECO:0000256" key="1">
    <source>
        <dbReference type="ARBA" id="ARBA00004123"/>
    </source>
</evidence>
<feature type="compositionally biased region" description="Basic and acidic residues" evidence="9">
    <location>
        <begin position="495"/>
        <end position="513"/>
    </location>
</feature>
<protein>
    <recommendedName>
        <fullName evidence="3">Transcription initiation factor TFIID subunit 4</fullName>
    </recommendedName>
    <alternativeName>
        <fullName evidence="8">TBP-associated factor 4</fullName>
    </alternativeName>
</protein>
<reference evidence="11" key="1">
    <citation type="journal article" date="2023" name="Mol. Phylogenet. Evol.">
        <title>Genome-scale phylogeny and comparative genomics of the fungal order Sordariales.</title>
        <authorList>
            <person name="Hensen N."/>
            <person name="Bonometti L."/>
            <person name="Westerberg I."/>
            <person name="Brannstrom I.O."/>
            <person name="Guillou S."/>
            <person name="Cros-Aarteil S."/>
            <person name="Calhoun S."/>
            <person name="Haridas S."/>
            <person name="Kuo A."/>
            <person name="Mondo S."/>
            <person name="Pangilinan J."/>
            <person name="Riley R."/>
            <person name="LaButti K."/>
            <person name="Andreopoulos B."/>
            <person name="Lipzen A."/>
            <person name="Chen C."/>
            <person name="Yan M."/>
            <person name="Daum C."/>
            <person name="Ng V."/>
            <person name="Clum A."/>
            <person name="Steindorff A."/>
            <person name="Ohm R.A."/>
            <person name="Martin F."/>
            <person name="Silar P."/>
            <person name="Natvig D.O."/>
            <person name="Lalanne C."/>
            <person name="Gautier V."/>
            <person name="Ament-Velasquez S.L."/>
            <person name="Kruys A."/>
            <person name="Hutchinson M.I."/>
            <person name="Powell A.J."/>
            <person name="Barry K."/>
            <person name="Miller A.N."/>
            <person name="Grigoriev I.V."/>
            <person name="Debuchy R."/>
            <person name="Gladieux P."/>
            <person name="Hiltunen Thoren M."/>
            <person name="Johannesson H."/>
        </authorList>
    </citation>
    <scope>NUCLEOTIDE SEQUENCE</scope>
    <source>
        <strain evidence="11">PSN293</strain>
    </source>
</reference>
<sequence length="685" mass="73199">MAQPQQAPHPPVQRPQIALPHAQMPQMPQMQQHQQIPQMSPQLAPRVTYQQAQNSPSPVNTTQPAYGMNPHKRQRVSPGPAPPQNNSQPASPYLPTTNYAMSPQPHNAPSPAAHSPNYGNAASPQSYSAPYTNGNMAPMGSASAATPGGVASPTTMPSPAAQTLHLPEARPAQPTTPAPLRPATPSPATPALPTPQHQYTMATLAPAVPPQAPSNTGTMGPPSKPAEKPTKEYEYDISDSLAGTGVDLRAEEQALAEYYAGSFLPDARTGLPGNPPGSKDSMYGAGWANQPGPPPDGKTQEEWAAEVAKKAWNDAALRLGHLRTNEVKDPFCQVSVLHYRADKIVKEYGLSLNLDMKAPNAGLGKMRRPEDATEKPTIKVSTKTYDDGAVVMTTGSWIPHDACLADQLALLSIATKYRVRELLEDANVIATTRQTTSHGEVPEEWIDVAVPLKTGVEIHDTPESAVSPRTNPLKRSFEASNEPSFAGKAATYHNLNRDVRKTQESVRQEEEARLKKRQKRLNPENKSGTAKTVATPGTPGGAAPEGELKAPAKKETKKSMKEKNSSAASSTTDANTTVNTFFASSFGKKKSKKYSWMDGGATASGPSTPKPLGGTASAAASPGPVGQTKPPSLTMEQRIKLGYWRENDPMGKGIQLRDWVVVLERDGKDAKAIQAAYDKLDSSGK</sequence>
<reference evidence="11" key="2">
    <citation type="submission" date="2023-05" db="EMBL/GenBank/DDBJ databases">
        <authorList>
            <consortium name="Lawrence Berkeley National Laboratory"/>
            <person name="Steindorff A."/>
            <person name="Hensen N."/>
            <person name="Bonometti L."/>
            <person name="Westerberg I."/>
            <person name="Brannstrom I.O."/>
            <person name="Guillou S."/>
            <person name="Cros-Aarteil S."/>
            <person name="Calhoun S."/>
            <person name="Haridas S."/>
            <person name="Kuo A."/>
            <person name="Mondo S."/>
            <person name="Pangilinan J."/>
            <person name="Riley R."/>
            <person name="Labutti K."/>
            <person name="Andreopoulos B."/>
            <person name="Lipzen A."/>
            <person name="Chen C."/>
            <person name="Yanf M."/>
            <person name="Daum C."/>
            <person name="Ng V."/>
            <person name="Clum A."/>
            <person name="Ohm R."/>
            <person name="Martin F."/>
            <person name="Silar P."/>
            <person name="Natvig D."/>
            <person name="Lalanne C."/>
            <person name="Gautier V."/>
            <person name="Ament-Velasquez S.L."/>
            <person name="Kruys A."/>
            <person name="Hutchinson M.I."/>
            <person name="Powell A.J."/>
            <person name="Barry K."/>
            <person name="Miller A.N."/>
            <person name="Grigoriev I.V."/>
            <person name="Debuchy R."/>
            <person name="Gladieux P."/>
            <person name="Thoren M.H."/>
            <person name="Johannesson H."/>
        </authorList>
    </citation>
    <scope>NUCLEOTIDE SEQUENCE</scope>
    <source>
        <strain evidence="11">PSN293</strain>
    </source>
</reference>
<accession>A0AAN6Y1Y2</accession>
<evidence type="ECO:0000256" key="5">
    <source>
        <dbReference type="ARBA" id="ARBA00023163"/>
    </source>
</evidence>
<keyword evidence="12" id="KW-1185">Reference proteome</keyword>
<comment type="function">
    <text evidence="7">Functions as a component of the DNA-binding general transcription factor complex TFIID. Binding of TFIID to a promoter (with or without TATA element) is the initial step in pre-initiation complex (PIC) formation. TFIID plays a key role in the regulation of gene expression by RNA polymerase II through different activities such as transcription activator interaction, core promoter recognition and selectivity, TFIIA and TFIIB interaction, chromatin modification (histone acetylation by TAF1), facilitation of DNA opening and initiation of transcription.</text>
</comment>
<evidence type="ECO:0000256" key="9">
    <source>
        <dbReference type="SAM" id="MobiDB-lite"/>
    </source>
</evidence>
<evidence type="ECO:0000256" key="3">
    <source>
        <dbReference type="ARBA" id="ARBA00017306"/>
    </source>
</evidence>
<keyword evidence="6" id="KW-0539">Nucleus</keyword>
<evidence type="ECO:0000256" key="4">
    <source>
        <dbReference type="ARBA" id="ARBA00023015"/>
    </source>
</evidence>
<proteinExistence type="inferred from homology"/>
<feature type="region of interest" description="Disordered" evidence="9">
    <location>
        <begin position="462"/>
        <end position="573"/>
    </location>
</feature>
<evidence type="ECO:0000256" key="8">
    <source>
        <dbReference type="ARBA" id="ARBA00031747"/>
    </source>
</evidence>
<dbReference type="Pfam" id="PF05236">
    <property type="entry name" value="TAF4"/>
    <property type="match status" value="1"/>
</dbReference>
<organism evidence="11 12">
    <name type="scientific">Rhypophila decipiens</name>
    <dbReference type="NCBI Taxonomy" id="261697"/>
    <lineage>
        <taxon>Eukaryota</taxon>
        <taxon>Fungi</taxon>
        <taxon>Dikarya</taxon>
        <taxon>Ascomycota</taxon>
        <taxon>Pezizomycotina</taxon>
        <taxon>Sordariomycetes</taxon>
        <taxon>Sordariomycetidae</taxon>
        <taxon>Sordariales</taxon>
        <taxon>Naviculisporaceae</taxon>
        <taxon>Rhypophila</taxon>
    </lineage>
</organism>
<evidence type="ECO:0000256" key="7">
    <source>
        <dbReference type="ARBA" id="ARBA00025346"/>
    </source>
</evidence>
<feature type="compositionally biased region" description="Basic and acidic residues" evidence="9">
    <location>
        <begin position="546"/>
        <end position="564"/>
    </location>
</feature>
<comment type="subcellular location">
    <subcellularLocation>
        <location evidence="1">Nucleus</location>
    </subcellularLocation>
</comment>
<dbReference type="Proteomes" id="UP001301769">
    <property type="component" value="Unassembled WGS sequence"/>
</dbReference>
<feature type="region of interest" description="Disordered" evidence="9">
    <location>
        <begin position="264"/>
        <end position="299"/>
    </location>
</feature>
<evidence type="ECO:0000259" key="10">
    <source>
        <dbReference type="Pfam" id="PF05236"/>
    </source>
</evidence>
<feature type="compositionally biased region" description="Polar residues" evidence="9">
    <location>
        <begin position="118"/>
        <end position="135"/>
    </location>
</feature>
<feature type="domain" description="Transcription initiation factor TFIID component TAF4 C-terminal" evidence="10">
    <location>
        <begin position="405"/>
        <end position="670"/>
    </location>
</feature>
<evidence type="ECO:0000313" key="11">
    <source>
        <dbReference type="EMBL" id="KAK4211128.1"/>
    </source>
</evidence>
<gene>
    <name evidence="11" type="ORF">QBC37DRAFT_19543</name>
</gene>
<comment type="similarity">
    <text evidence="2">Belongs to the TAF4 family.</text>
</comment>
<comment type="caution">
    <text evidence="11">The sequence shown here is derived from an EMBL/GenBank/DDBJ whole genome shotgun (WGS) entry which is preliminary data.</text>
</comment>
<feature type="region of interest" description="Disordered" evidence="9">
    <location>
        <begin position="1"/>
        <end position="230"/>
    </location>
</feature>
<feature type="compositionally biased region" description="Low complexity" evidence="9">
    <location>
        <begin position="23"/>
        <end position="42"/>
    </location>
</feature>
<feature type="compositionally biased region" description="Polar residues" evidence="9">
    <location>
        <begin position="84"/>
        <end position="101"/>
    </location>
</feature>
<feature type="compositionally biased region" description="Pro residues" evidence="9">
    <location>
        <begin position="174"/>
        <end position="193"/>
    </location>
</feature>
<dbReference type="InterPro" id="IPR007900">
    <property type="entry name" value="TAF4_C"/>
</dbReference>
<evidence type="ECO:0000256" key="2">
    <source>
        <dbReference type="ARBA" id="ARBA00006178"/>
    </source>
</evidence>
<feature type="compositionally biased region" description="Low complexity" evidence="9">
    <location>
        <begin position="613"/>
        <end position="626"/>
    </location>
</feature>
<dbReference type="GO" id="GO:0005669">
    <property type="term" value="C:transcription factor TFIID complex"/>
    <property type="evidence" value="ECO:0007669"/>
    <property type="project" value="InterPro"/>
</dbReference>
<feature type="compositionally biased region" description="Low complexity" evidence="9">
    <location>
        <begin position="528"/>
        <end position="544"/>
    </location>
</feature>
<feature type="region of interest" description="Disordered" evidence="9">
    <location>
        <begin position="597"/>
        <end position="633"/>
    </location>
</feature>
<keyword evidence="4" id="KW-0805">Transcription regulation</keyword>
<feature type="compositionally biased region" description="Polar residues" evidence="9">
    <location>
        <begin position="152"/>
        <end position="161"/>
    </location>
</feature>
<dbReference type="AlphaFoldDB" id="A0AAN6Y1Y2"/>
<feature type="compositionally biased region" description="Polar residues" evidence="9">
    <location>
        <begin position="48"/>
        <end position="64"/>
    </location>
</feature>